<gene>
    <name evidence="1" type="ORF">D8674_037972</name>
</gene>
<reference evidence="1 2" key="1">
    <citation type="submission" date="2019-09" db="EMBL/GenBank/DDBJ databases">
        <authorList>
            <person name="Ou C."/>
        </authorList>
    </citation>
    <scope>NUCLEOTIDE SEQUENCE [LARGE SCALE GENOMIC DNA]</scope>
    <source>
        <strain evidence="1">S2</strain>
        <tissue evidence="1">Leaf</tissue>
    </source>
</reference>
<dbReference type="EMBL" id="SMOL01000597">
    <property type="protein sequence ID" value="KAB2604652.1"/>
    <property type="molecule type" value="Genomic_DNA"/>
</dbReference>
<comment type="caution">
    <text evidence="1">The sequence shown here is derived from an EMBL/GenBank/DDBJ whole genome shotgun (WGS) entry which is preliminary data.</text>
</comment>
<protein>
    <recommendedName>
        <fullName evidence="3">Retrotransposon gag domain-containing protein</fullName>
    </recommendedName>
</protein>
<evidence type="ECO:0000313" key="1">
    <source>
        <dbReference type="EMBL" id="KAB2604652.1"/>
    </source>
</evidence>
<dbReference type="AlphaFoldDB" id="A0A5N5FTY5"/>
<reference evidence="1 2" key="2">
    <citation type="submission" date="2019-11" db="EMBL/GenBank/DDBJ databases">
        <title>A de novo genome assembly of a pear dwarfing rootstock.</title>
        <authorList>
            <person name="Wang F."/>
            <person name="Wang J."/>
            <person name="Li S."/>
            <person name="Zhang Y."/>
            <person name="Fang M."/>
            <person name="Ma L."/>
            <person name="Zhao Y."/>
            <person name="Jiang S."/>
        </authorList>
    </citation>
    <scope>NUCLEOTIDE SEQUENCE [LARGE SCALE GENOMIC DNA]</scope>
    <source>
        <strain evidence="1">S2</strain>
        <tissue evidence="1">Leaf</tissue>
    </source>
</reference>
<organism evidence="1 2">
    <name type="scientific">Pyrus ussuriensis x Pyrus communis</name>
    <dbReference type="NCBI Taxonomy" id="2448454"/>
    <lineage>
        <taxon>Eukaryota</taxon>
        <taxon>Viridiplantae</taxon>
        <taxon>Streptophyta</taxon>
        <taxon>Embryophyta</taxon>
        <taxon>Tracheophyta</taxon>
        <taxon>Spermatophyta</taxon>
        <taxon>Magnoliopsida</taxon>
        <taxon>eudicotyledons</taxon>
        <taxon>Gunneridae</taxon>
        <taxon>Pentapetalae</taxon>
        <taxon>rosids</taxon>
        <taxon>fabids</taxon>
        <taxon>Rosales</taxon>
        <taxon>Rosaceae</taxon>
        <taxon>Amygdaloideae</taxon>
        <taxon>Maleae</taxon>
        <taxon>Pyrus</taxon>
    </lineage>
</organism>
<dbReference type="Proteomes" id="UP000327157">
    <property type="component" value="Unassembled WGS sequence"/>
</dbReference>
<dbReference type="OrthoDB" id="1432783at2759"/>
<evidence type="ECO:0008006" key="3">
    <source>
        <dbReference type="Google" id="ProtNLM"/>
    </source>
</evidence>
<accession>A0A5N5FTY5</accession>
<sequence length="145" mass="16813">MRWFSELSTRLINCFKNLVNIFTNTYLVYHDFQKRHKAIFIMVSQGKDKILMAYLKRFHVKLAEVERLDNILTSMAYKQGLNVNSPFSQKLNEKKYNYATLAKCLTSLTGTTKPKGRFLIKTAVGSLNEKEKTGAIRLRLPVEMT</sequence>
<evidence type="ECO:0000313" key="2">
    <source>
        <dbReference type="Proteomes" id="UP000327157"/>
    </source>
</evidence>
<name>A0A5N5FTY5_9ROSA</name>
<proteinExistence type="predicted"/>
<keyword evidence="2" id="KW-1185">Reference proteome</keyword>